<organism evidence="2">
    <name type="scientific">Brassica napus</name>
    <name type="common">Rape</name>
    <dbReference type="NCBI Taxonomy" id="3708"/>
    <lineage>
        <taxon>Eukaryota</taxon>
        <taxon>Viridiplantae</taxon>
        <taxon>Streptophyta</taxon>
        <taxon>Embryophyta</taxon>
        <taxon>Tracheophyta</taxon>
        <taxon>Spermatophyta</taxon>
        <taxon>Magnoliopsida</taxon>
        <taxon>eudicotyledons</taxon>
        <taxon>Gunneridae</taxon>
        <taxon>Pentapetalae</taxon>
        <taxon>rosids</taxon>
        <taxon>malvids</taxon>
        <taxon>Brassicales</taxon>
        <taxon>Brassicaceae</taxon>
        <taxon>Brassiceae</taxon>
        <taxon>Brassica</taxon>
    </lineage>
</organism>
<evidence type="ECO:0000256" key="1">
    <source>
        <dbReference type="SAM" id="MobiDB-lite"/>
    </source>
</evidence>
<dbReference type="PANTHER" id="PTHR33784:SF19">
    <property type="entry name" value="BNACNNG56230D PROTEIN"/>
    <property type="match status" value="1"/>
</dbReference>
<dbReference type="PANTHER" id="PTHR33784">
    <property type="entry name" value="OS05G0482100 PROTEIN"/>
    <property type="match status" value="1"/>
</dbReference>
<protein>
    <submittedName>
        <fullName evidence="2">(rape) hypothetical protein</fullName>
    </submittedName>
</protein>
<dbReference type="InterPro" id="IPR040338">
    <property type="entry name" value="At1g67623-like"/>
</dbReference>
<dbReference type="Proteomes" id="UP001295469">
    <property type="component" value="Chromosome C08"/>
</dbReference>
<reference evidence="2" key="1">
    <citation type="submission" date="2021-01" db="EMBL/GenBank/DDBJ databases">
        <authorList>
            <consortium name="Genoscope - CEA"/>
            <person name="William W."/>
        </authorList>
    </citation>
    <scope>NUCLEOTIDE SEQUENCE</scope>
</reference>
<feature type="region of interest" description="Disordered" evidence="1">
    <location>
        <begin position="1"/>
        <end position="20"/>
    </location>
</feature>
<dbReference type="EMBL" id="HG994372">
    <property type="protein sequence ID" value="CAF2106821.1"/>
    <property type="molecule type" value="Genomic_DNA"/>
</dbReference>
<evidence type="ECO:0000313" key="2">
    <source>
        <dbReference type="EMBL" id="CAF2106821.1"/>
    </source>
</evidence>
<name>A0A816UAI0_BRANA</name>
<gene>
    <name evidence="2" type="ORF">DARMORV10_C08P08050.1</name>
</gene>
<feature type="compositionally biased region" description="Polar residues" evidence="1">
    <location>
        <begin position="1"/>
        <end position="15"/>
    </location>
</feature>
<accession>A0A816UAI0</accession>
<dbReference type="AlphaFoldDB" id="A0A816UAI0"/>
<sequence length="104" mass="12113">MASEISENNYNSDSIGSCEEKSSLTKPTVYFQTHDLRFFVKQPLTMLYSYRNLKNECLSTGNPQAHYIEGILQYFQRRKTIKGLNHFRQSAYGNYDNDLRNDGT</sequence>
<proteinExistence type="predicted"/>